<dbReference type="NCBIfam" id="NF004231">
    <property type="entry name" value="PRK05679.1"/>
    <property type="match status" value="1"/>
</dbReference>
<keyword evidence="2 5" id="KW-0285">Flavoprotein</keyword>
<feature type="binding site" evidence="5 6">
    <location>
        <position position="136"/>
    </location>
    <ligand>
        <name>substrate</name>
    </ligand>
</feature>
<evidence type="ECO:0000313" key="10">
    <source>
        <dbReference type="EMBL" id="MBV3123909.1"/>
    </source>
</evidence>
<evidence type="ECO:0000256" key="5">
    <source>
        <dbReference type="HAMAP-Rule" id="MF_01629"/>
    </source>
</evidence>
<dbReference type="InterPro" id="IPR000659">
    <property type="entry name" value="Pyridox_Oxase"/>
</dbReference>
<reference evidence="10" key="1">
    <citation type="submission" date="2021-06" db="EMBL/GenBank/DDBJ databases">
        <title>Collection of gut derived symbiotic bacterial strains cultured from healthy donors.</title>
        <authorList>
            <person name="Lin H."/>
            <person name="Littmann E."/>
            <person name="Pamer E.G."/>
        </authorList>
    </citation>
    <scope>NUCLEOTIDE SEQUENCE</scope>
    <source>
        <strain evidence="10">MSK.5.10</strain>
    </source>
</reference>
<dbReference type="EC" id="1.4.3.5" evidence="5"/>
<evidence type="ECO:0000313" key="12">
    <source>
        <dbReference type="Proteomes" id="UP001181086"/>
    </source>
</evidence>
<dbReference type="PIRSF" id="PIRSF000190">
    <property type="entry name" value="Pyd_amn-ph_oxd"/>
    <property type="match status" value="1"/>
</dbReference>
<feature type="binding site" evidence="5 6">
    <location>
        <position position="140"/>
    </location>
    <ligand>
        <name>substrate</name>
    </ligand>
</feature>
<protein>
    <recommendedName>
        <fullName evidence="5">Pyridoxine/pyridoxamine 5'-phosphate oxidase</fullName>
        <ecNumber evidence="5">1.4.3.5</ecNumber>
    </recommendedName>
    <alternativeName>
        <fullName evidence="5">PNP/PMP oxidase</fullName>
        <shortName evidence="5">PNPOx</shortName>
    </alternativeName>
    <alternativeName>
        <fullName evidence="5">Pyridoxal 5'-phosphate synthase</fullName>
    </alternativeName>
</protein>
<dbReference type="PANTHER" id="PTHR10851">
    <property type="entry name" value="PYRIDOXINE-5-PHOSPHATE OXIDASE"/>
    <property type="match status" value="1"/>
</dbReference>
<feature type="binding site" evidence="6">
    <location>
        <begin position="21"/>
        <end position="24"/>
    </location>
    <ligand>
        <name>substrate</name>
    </ligand>
</feature>
<dbReference type="InterPro" id="IPR019740">
    <property type="entry name" value="Pyridox_Oxase_CS"/>
</dbReference>
<keyword evidence="4 5" id="KW-0560">Oxidoreductase</keyword>
<comment type="caution">
    <text evidence="11">The sequence shown here is derived from an EMBL/GenBank/DDBJ whole genome shotgun (WGS) entry which is preliminary data.</text>
</comment>
<dbReference type="EMBL" id="JAHOAX010000010">
    <property type="protein sequence ID" value="MBV3123909.1"/>
    <property type="molecule type" value="Genomic_DNA"/>
</dbReference>
<dbReference type="Proteomes" id="UP000777173">
    <property type="component" value="Unassembled WGS sequence"/>
</dbReference>
<keyword evidence="5" id="KW-0664">Pyridoxine biosynthesis</keyword>
<comment type="cofactor">
    <cofactor evidence="5 7">
        <name>FMN</name>
        <dbReference type="ChEBI" id="CHEBI:58210"/>
    </cofactor>
    <text evidence="5 7">Binds 1 FMN per subunit.</text>
</comment>
<dbReference type="PROSITE" id="PS01064">
    <property type="entry name" value="PYRIDOX_OXIDASE"/>
    <property type="match status" value="1"/>
</dbReference>
<sequence length="226" mass="26436">MKEYRLRVKEKIMKADLATIRREYTKGGLKRSDLPDNPLVLFTKWLQEAIDAEVNEPTAMLVGTVSPEGKPAIRTVLLKDLHDGKFIFYTNYGSRKGKHLAHNPSISISFVWHELERQIHIEGIAAKVSPQESDEYFRKRPYKSRIGARISPQSEPIESRIQLIRDFVKETTRWIGKEIDRPEYWGGFAVMPVRVEFWQGRVNRLHDRFLYMLQSDGVWKIERLAP</sequence>
<comment type="similarity">
    <text evidence="1 5">Belongs to the pyridoxamine 5'-phosphate oxidase family.</text>
</comment>
<dbReference type="Pfam" id="PF01243">
    <property type="entry name" value="PNPOx_N"/>
    <property type="match status" value="1"/>
</dbReference>
<dbReference type="GO" id="GO:0004733">
    <property type="term" value="F:pyridoxamine phosphate oxidase activity"/>
    <property type="evidence" value="ECO:0007669"/>
    <property type="project" value="UniProtKB-UniRule"/>
</dbReference>
<keyword evidence="3 5" id="KW-0288">FMN</keyword>
<dbReference type="NCBIfam" id="TIGR00558">
    <property type="entry name" value="pdxH"/>
    <property type="match status" value="1"/>
</dbReference>
<evidence type="ECO:0000256" key="7">
    <source>
        <dbReference type="PIRSR" id="PIRSR000190-2"/>
    </source>
</evidence>
<feature type="binding site" evidence="5 6">
    <location>
        <begin position="204"/>
        <end position="206"/>
    </location>
    <ligand>
        <name>substrate</name>
    </ligand>
</feature>
<dbReference type="AlphaFoldDB" id="A0AAE4LQN3"/>
<organism evidence="11 12">
    <name type="scientific">Phocaeicola dorei</name>
    <dbReference type="NCBI Taxonomy" id="357276"/>
    <lineage>
        <taxon>Bacteria</taxon>
        <taxon>Pseudomonadati</taxon>
        <taxon>Bacteroidota</taxon>
        <taxon>Bacteroidia</taxon>
        <taxon>Bacteroidales</taxon>
        <taxon>Bacteroidaceae</taxon>
        <taxon>Phocaeicola</taxon>
    </lineage>
</organism>
<feature type="binding site" evidence="5 7">
    <location>
        <begin position="153"/>
        <end position="154"/>
    </location>
    <ligand>
        <name>FMN</name>
        <dbReference type="ChEBI" id="CHEBI:58210"/>
    </ligand>
</feature>
<comment type="catalytic activity">
    <reaction evidence="5">
        <text>pyridoxamine 5'-phosphate + O2 + H2O = pyridoxal 5'-phosphate + H2O2 + NH4(+)</text>
        <dbReference type="Rhea" id="RHEA:15817"/>
        <dbReference type="ChEBI" id="CHEBI:15377"/>
        <dbReference type="ChEBI" id="CHEBI:15379"/>
        <dbReference type="ChEBI" id="CHEBI:16240"/>
        <dbReference type="ChEBI" id="CHEBI:28938"/>
        <dbReference type="ChEBI" id="CHEBI:58451"/>
        <dbReference type="ChEBI" id="CHEBI:597326"/>
        <dbReference type="EC" id="1.4.3.5"/>
    </reaction>
</comment>
<comment type="subunit">
    <text evidence="5">Homodimer.</text>
</comment>
<dbReference type="InterPro" id="IPR019576">
    <property type="entry name" value="Pyridoxamine_oxidase_dimer_C"/>
</dbReference>
<feature type="binding site" evidence="5 7">
    <location>
        <begin position="74"/>
        <end position="79"/>
    </location>
    <ligand>
        <name>FMN</name>
        <dbReference type="ChEBI" id="CHEBI:58210"/>
    </ligand>
</feature>
<evidence type="ECO:0000256" key="2">
    <source>
        <dbReference type="ARBA" id="ARBA00022630"/>
    </source>
</evidence>
<accession>A0AAE4LQN3</accession>
<feature type="binding site" evidence="5 6">
    <location>
        <position position="79"/>
    </location>
    <ligand>
        <name>substrate</name>
    </ligand>
</feature>
<evidence type="ECO:0000256" key="3">
    <source>
        <dbReference type="ARBA" id="ARBA00022643"/>
    </source>
</evidence>
<feature type="binding site" evidence="5 7">
    <location>
        <position position="96"/>
    </location>
    <ligand>
        <name>FMN</name>
        <dbReference type="ChEBI" id="CHEBI:58210"/>
    </ligand>
</feature>
<feature type="domain" description="Pyridoxine 5'-phosphate oxidase dimerisation C-terminal" evidence="9">
    <location>
        <begin position="185"/>
        <end position="226"/>
    </location>
</feature>
<feature type="binding site" evidence="5 7">
    <location>
        <position position="95"/>
    </location>
    <ligand>
        <name>FMN</name>
        <dbReference type="ChEBI" id="CHEBI:58210"/>
    </ligand>
</feature>
<comment type="function">
    <text evidence="5">Catalyzes the oxidation of either pyridoxine 5'-phosphate (PNP) or pyridoxamine 5'-phosphate (PMP) into pyridoxal 5'-phosphate (PLP).</text>
</comment>
<feature type="binding site" evidence="5 7">
    <location>
        <position position="208"/>
    </location>
    <ligand>
        <name>FMN</name>
        <dbReference type="ChEBI" id="CHEBI:58210"/>
    </ligand>
</feature>
<proteinExistence type="inferred from homology"/>
<comment type="pathway">
    <text evidence="5">Cofactor metabolism; pyridoxal 5'-phosphate salvage; pyridoxal 5'-phosphate from pyridoxine 5'-phosphate: step 1/1.</text>
</comment>
<evidence type="ECO:0000313" key="11">
    <source>
        <dbReference type="EMBL" id="MDU0269022.1"/>
    </source>
</evidence>
<dbReference type="EMBL" id="JAWDEV010000001">
    <property type="protein sequence ID" value="MDU0269022.1"/>
    <property type="molecule type" value="Genomic_DNA"/>
</dbReference>
<dbReference type="Gene3D" id="2.30.110.10">
    <property type="entry name" value="Electron Transport, Fmn-binding Protein, Chain A"/>
    <property type="match status" value="1"/>
</dbReference>
<dbReference type="InterPro" id="IPR011576">
    <property type="entry name" value="Pyridox_Oxase_N"/>
</dbReference>
<comment type="catalytic activity">
    <reaction evidence="5">
        <text>pyridoxine 5'-phosphate + O2 = pyridoxal 5'-phosphate + H2O2</text>
        <dbReference type="Rhea" id="RHEA:15149"/>
        <dbReference type="ChEBI" id="CHEBI:15379"/>
        <dbReference type="ChEBI" id="CHEBI:16240"/>
        <dbReference type="ChEBI" id="CHEBI:58589"/>
        <dbReference type="ChEBI" id="CHEBI:597326"/>
        <dbReference type="EC" id="1.4.3.5"/>
    </reaction>
</comment>
<feature type="domain" description="Pyridoxamine 5'-phosphate oxidase N-terminal" evidence="8">
    <location>
        <begin position="46"/>
        <end position="160"/>
    </location>
</feature>
<gene>
    <name evidence="5 11" type="primary">pdxH</name>
    <name evidence="10" type="ORF">KSU80_12060</name>
    <name evidence="11" type="ORF">RVH45_03730</name>
</gene>
<dbReference type="GO" id="GO:0010181">
    <property type="term" value="F:FMN binding"/>
    <property type="evidence" value="ECO:0007669"/>
    <property type="project" value="UniProtKB-UniRule"/>
</dbReference>
<evidence type="ECO:0000259" key="8">
    <source>
        <dbReference type="Pfam" id="PF01243"/>
    </source>
</evidence>
<evidence type="ECO:0000256" key="4">
    <source>
        <dbReference type="ARBA" id="ARBA00023002"/>
    </source>
</evidence>
<feature type="binding site" evidence="5 7">
    <location>
        <position position="198"/>
    </location>
    <ligand>
        <name>FMN</name>
        <dbReference type="ChEBI" id="CHEBI:58210"/>
    </ligand>
</feature>
<feature type="binding site" evidence="5 6">
    <location>
        <position position="144"/>
    </location>
    <ligand>
        <name>substrate</name>
    </ligand>
</feature>
<dbReference type="Pfam" id="PF10590">
    <property type="entry name" value="PNP_phzG_C"/>
    <property type="match status" value="1"/>
</dbReference>
<name>A0AAE4LQN3_9BACT</name>
<dbReference type="RefSeq" id="WP_007838389.1">
    <property type="nucleotide sequence ID" value="NZ_BQOA01000001.1"/>
</dbReference>
<dbReference type="HAMAP" id="MF_01629">
    <property type="entry name" value="PdxH"/>
    <property type="match status" value="1"/>
</dbReference>
<reference evidence="11" key="2">
    <citation type="submission" date="2023-10" db="EMBL/GenBank/DDBJ databases">
        <title>Genome of Potential pathogenic bacteria in Crohn's disease.</title>
        <authorList>
            <person name="Rodriguez-Palacios A."/>
        </authorList>
    </citation>
    <scope>NUCLEOTIDE SEQUENCE</scope>
    <source>
        <strain evidence="11">CavFT-hAR62</strain>
    </source>
</reference>
<dbReference type="InterPro" id="IPR012349">
    <property type="entry name" value="Split_barrel_FMN-bd"/>
</dbReference>
<comment type="pathway">
    <text evidence="5">Cofactor metabolism; pyridoxal 5'-phosphate salvage; pyridoxal 5'-phosphate from pyridoxamine 5'-phosphate: step 1/1.</text>
</comment>
<dbReference type="Proteomes" id="UP001181086">
    <property type="component" value="Unassembled WGS sequence"/>
</dbReference>
<evidence type="ECO:0000256" key="1">
    <source>
        <dbReference type="ARBA" id="ARBA00007301"/>
    </source>
</evidence>
<dbReference type="GO" id="GO:0008615">
    <property type="term" value="P:pyridoxine biosynthetic process"/>
    <property type="evidence" value="ECO:0007669"/>
    <property type="project" value="UniProtKB-UniRule"/>
</dbReference>
<dbReference type="SUPFAM" id="SSF50475">
    <property type="entry name" value="FMN-binding split barrel"/>
    <property type="match status" value="1"/>
</dbReference>
<evidence type="ECO:0000259" key="9">
    <source>
        <dbReference type="Pfam" id="PF10590"/>
    </source>
</evidence>
<evidence type="ECO:0000256" key="6">
    <source>
        <dbReference type="PIRSR" id="PIRSR000190-1"/>
    </source>
</evidence>
<feature type="binding site" evidence="5 7">
    <location>
        <begin position="89"/>
        <end position="90"/>
    </location>
    <ligand>
        <name>FMN</name>
        <dbReference type="ChEBI" id="CHEBI:58210"/>
    </ligand>
</feature>
<dbReference type="PANTHER" id="PTHR10851:SF0">
    <property type="entry name" value="PYRIDOXINE-5'-PHOSPHATE OXIDASE"/>
    <property type="match status" value="1"/>
</dbReference>
<feature type="binding site" evidence="5 7">
    <location>
        <position position="118"/>
    </location>
    <ligand>
        <name>FMN</name>
        <dbReference type="ChEBI" id="CHEBI:58210"/>
    </ligand>
</feature>